<dbReference type="RefSeq" id="WP_145176107.1">
    <property type="nucleotide sequence ID" value="NZ_CP036525.1"/>
</dbReference>
<feature type="transmembrane region" description="Helical" evidence="1">
    <location>
        <begin position="341"/>
        <end position="362"/>
    </location>
</feature>
<name>A0A517NKS0_9BACT</name>
<feature type="transmembrane region" description="Helical" evidence="1">
    <location>
        <begin position="307"/>
        <end position="329"/>
    </location>
</feature>
<keyword evidence="1" id="KW-0472">Membrane</keyword>
<evidence type="ECO:0000256" key="1">
    <source>
        <dbReference type="SAM" id="Phobius"/>
    </source>
</evidence>
<feature type="transmembrane region" description="Helical" evidence="1">
    <location>
        <begin position="64"/>
        <end position="82"/>
    </location>
</feature>
<feature type="transmembrane region" description="Helical" evidence="1">
    <location>
        <begin position="399"/>
        <end position="421"/>
    </location>
</feature>
<feature type="transmembrane region" description="Helical" evidence="1">
    <location>
        <begin position="170"/>
        <end position="190"/>
    </location>
</feature>
<evidence type="ECO:0000313" key="2">
    <source>
        <dbReference type="EMBL" id="QDT07732.1"/>
    </source>
</evidence>
<proteinExistence type="predicted"/>
<keyword evidence="1" id="KW-0812">Transmembrane</keyword>
<feature type="transmembrane region" description="Helical" evidence="1">
    <location>
        <begin position="114"/>
        <end position="138"/>
    </location>
</feature>
<feature type="transmembrane region" description="Helical" evidence="1">
    <location>
        <begin position="89"/>
        <end position="108"/>
    </location>
</feature>
<keyword evidence="3" id="KW-1185">Reference proteome</keyword>
<feature type="transmembrane region" description="Helical" evidence="1">
    <location>
        <begin position="219"/>
        <end position="242"/>
    </location>
</feature>
<dbReference type="Proteomes" id="UP000318538">
    <property type="component" value="Chromosome"/>
</dbReference>
<dbReference type="InterPro" id="IPR025291">
    <property type="entry name" value="DUF4153"/>
</dbReference>
<protein>
    <submittedName>
        <fullName evidence="2">Uncharacterized protein</fullName>
    </submittedName>
</protein>
<evidence type="ECO:0000313" key="3">
    <source>
        <dbReference type="Proteomes" id="UP000318538"/>
    </source>
</evidence>
<accession>A0A517NKS0</accession>
<gene>
    <name evidence="2" type="ORF">K227x_61600</name>
</gene>
<feature type="transmembrane region" description="Helical" evidence="1">
    <location>
        <begin position="374"/>
        <end position="392"/>
    </location>
</feature>
<sequence length="542" mass="59450">MTTGEVPQPTKPATVDTASVDRANVDSVRIDAAPLAGREIVAAILWMILADVFLFRAVGFSGPAVFLAAAPILFVALFPNLLARTSARWTIGIMAVVVARLIWLGSAWTLVSGIVLVVAISMIAAGSVPMVLEGIVLASRSLLDGAVRLGQSRLPQQLGGGAGAKVAQRLLSILLPIVAAGVFGAIFLFANPDLLERFSARLMDAIDGLFQWANRFSAWEIPFCIAALLIGIGLMRPALPLIRFGTLKSDSTPPSSQTHSPWFAAFRNTLVTVIVLFAVYLGFEWLTLWRREFPAGFYYAGYAHQGAAWLTVALALATGMLSLIFRGSILADPRLASLKRLTWVWSGANLLLAVAVYNRLLIYVGYNGMTQMRTVGFFGITLVVIGFALVLYKIRRGRNFWWLIRTQLVALVLTIIAYSVFPVDYVTSRYNASRVAQGYLPPSVMIAVKPTNDEGVAPLLDLVDCEDEIIREGVLAILAQRHSGLQYLARQHGGAHWTAYQGSQSWLRNQLAANASKWSEFESHDKRSDAIRRFEEYAMQWY</sequence>
<dbReference type="KEGG" id="rlc:K227x_61600"/>
<dbReference type="Pfam" id="PF13687">
    <property type="entry name" value="DUF4153"/>
    <property type="match status" value="1"/>
</dbReference>
<dbReference type="EMBL" id="CP036525">
    <property type="protein sequence ID" value="QDT07732.1"/>
    <property type="molecule type" value="Genomic_DNA"/>
</dbReference>
<dbReference type="OrthoDB" id="230726at2"/>
<reference evidence="2 3" key="1">
    <citation type="submission" date="2019-02" db="EMBL/GenBank/DDBJ databases">
        <title>Deep-cultivation of Planctomycetes and their phenomic and genomic characterization uncovers novel biology.</title>
        <authorList>
            <person name="Wiegand S."/>
            <person name="Jogler M."/>
            <person name="Boedeker C."/>
            <person name="Pinto D."/>
            <person name="Vollmers J."/>
            <person name="Rivas-Marin E."/>
            <person name="Kohn T."/>
            <person name="Peeters S.H."/>
            <person name="Heuer A."/>
            <person name="Rast P."/>
            <person name="Oberbeckmann S."/>
            <person name="Bunk B."/>
            <person name="Jeske O."/>
            <person name="Meyerdierks A."/>
            <person name="Storesund J.E."/>
            <person name="Kallscheuer N."/>
            <person name="Luecker S."/>
            <person name="Lage O.M."/>
            <person name="Pohl T."/>
            <person name="Merkel B.J."/>
            <person name="Hornburger P."/>
            <person name="Mueller R.-W."/>
            <person name="Bruemmer F."/>
            <person name="Labrenz M."/>
            <person name="Spormann A.M."/>
            <person name="Op den Camp H."/>
            <person name="Overmann J."/>
            <person name="Amann R."/>
            <person name="Jetten M.S.M."/>
            <person name="Mascher T."/>
            <person name="Medema M.H."/>
            <person name="Devos D.P."/>
            <person name="Kaster A.-K."/>
            <person name="Ovreas L."/>
            <person name="Rohde M."/>
            <person name="Galperin M.Y."/>
            <person name="Jogler C."/>
        </authorList>
    </citation>
    <scope>NUCLEOTIDE SEQUENCE [LARGE SCALE GENOMIC DNA]</scope>
    <source>
        <strain evidence="2 3">K22_7</strain>
    </source>
</reference>
<dbReference type="AlphaFoldDB" id="A0A517NKS0"/>
<keyword evidence="1" id="KW-1133">Transmembrane helix</keyword>
<feature type="transmembrane region" description="Helical" evidence="1">
    <location>
        <begin position="262"/>
        <end position="283"/>
    </location>
</feature>
<organism evidence="2 3">
    <name type="scientific">Rubripirellula lacrimiformis</name>
    <dbReference type="NCBI Taxonomy" id="1930273"/>
    <lineage>
        <taxon>Bacteria</taxon>
        <taxon>Pseudomonadati</taxon>
        <taxon>Planctomycetota</taxon>
        <taxon>Planctomycetia</taxon>
        <taxon>Pirellulales</taxon>
        <taxon>Pirellulaceae</taxon>
        <taxon>Rubripirellula</taxon>
    </lineage>
</organism>